<dbReference type="RefSeq" id="WP_048806578.1">
    <property type="nucleotide sequence ID" value="NZ_CP009553.3"/>
</dbReference>
<evidence type="ECO:0000256" key="5">
    <source>
        <dbReference type="ARBA" id="ARBA00023136"/>
    </source>
</evidence>
<keyword evidence="3 6" id="KW-0812">Transmembrane</keyword>
<protein>
    <submittedName>
        <fullName evidence="8">GtrA-like protein</fullName>
    </submittedName>
</protein>
<evidence type="ECO:0000259" key="7">
    <source>
        <dbReference type="Pfam" id="PF04138"/>
    </source>
</evidence>
<dbReference type="Proteomes" id="UP000254573">
    <property type="component" value="Unassembled WGS sequence"/>
</dbReference>
<name>A0A378YYE3_9BURK</name>
<evidence type="ECO:0000313" key="9">
    <source>
        <dbReference type="Proteomes" id="UP000254573"/>
    </source>
</evidence>
<comment type="subcellular location">
    <subcellularLocation>
        <location evidence="1">Membrane</location>
        <topology evidence="1">Multi-pass membrane protein</topology>
    </subcellularLocation>
</comment>
<evidence type="ECO:0000313" key="8">
    <source>
        <dbReference type="EMBL" id="SUA81587.1"/>
    </source>
</evidence>
<evidence type="ECO:0000256" key="6">
    <source>
        <dbReference type="SAM" id="Phobius"/>
    </source>
</evidence>
<feature type="transmembrane region" description="Helical" evidence="6">
    <location>
        <begin position="82"/>
        <end position="100"/>
    </location>
</feature>
<gene>
    <name evidence="8" type="ORF">NCTC13160_04452</name>
</gene>
<dbReference type="KEGG" id="ppnm:LV28_22585"/>
<keyword evidence="4 6" id="KW-1133">Transmembrane helix</keyword>
<feature type="transmembrane region" description="Helical" evidence="6">
    <location>
        <begin position="50"/>
        <end position="70"/>
    </location>
</feature>
<feature type="domain" description="GtrA/DPMS transmembrane" evidence="7">
    <location>
        <begin position="21"/>
        <end position="130"/>
    </location>
</feature>
<evidence type="ECO:0000256" key="4">
    <source>
        <dbReference type="ARBA" id="ARBA00022989"/>
    </source>
</evidence>
<proteinExistence type="inferred from homology"/>
<dbReference type="PANTHER" id="PTHR38459">
    <property type="entry name" value="PROPHAGE BACTOPRENOL-LINKED GLUCOSE TRANSLOCASE HOMOLOG"/>
    <property type="match status" value="1"/>
</dbReference>
<feature type="transmembrane region" description="Helical" evidence="6">
    <location>
        <begin position="106"/>
        <end position="126"/>
    </location>
</feature>
<dbReference type="EMBL" id="UGSG01000001">
    <property type="protein sequence ID" value="SUA81587.1"/>
    <property type="molecule type" value="Genomic_DNA"/>
</dbReference>
<dbReference type="PANTHER" id="PTHR38459:SF1">
    <property type="entry name" value="PROPHAGE BACTOPRENOL-LINKED GLUCOSE TRANSLOCASE HOMOLOG"/>
    <property type="match status" value="1"/>
</dbReference>
<dbReference type="InterPro" id="IPR051401">
    <property type="entry name" value="GtrA_CellWall_Glycosyl"/>
</dbReference>
<dbReference type="InterPro" id="IPR007267">
    <property type="entry name" value="GtrA_DPMS_TM"/>
</dbReference>
<dbReference type="STRING" id="93220.A6P55_19075"/>
<sequence length="137" mass="15834">MTSASRHDSWWKKLIEREFVRFLLVGASNTAFFYAAYALCLRLIEYRLAYTVAFALSVVFSYWLNAQFVFRVKMSLTGLLRFPFVYLVQYVMGIAMMYVLVDRLNVSAYVAPILVVCLTIPITFALSRHLLRGGRSH</sequence>
<evidence type="ECO:0000256" key="1">
    <source>
        <dbReference type="ARBA" id="ARBA00004141"/>
    </source>
</evidence>
<comment type="similarity">
    <text evidence="2">Belongs to the GtrA family.</text>
</comment>
<feature type="transmembrane region" description="Helical" evidence="6">
    <location>
        <begin position="20"/>
        <end position="44"/>
    </location>
</feature>
<dbReference type="Pfam" id="PF04138">
    <property type="entry name" value="GtrA_DPMS_TM"/>
    <property type="match status" value="1"/>
</dbReference>
<evidence type="ECO:0000256" key="3">
    <source>
        <dbReference type="ARBA" id="ARBA00022692"/>
    </source>
</evidence>
<accession>A0A378YYE3</accession>
<organism evidence="8 9">
    <name type="scientific">Pandoraea pnomenusa</name>
    <dbReference type="NCBI Taxonomy" id="93220"/>
    <lineage>
        <taxon>Bacteria</taxon>
        <taxon>Pseudomonadati</taxon>
        <taxon>Pseudomonadota</taxon>
        <taxon>Betaproteobacteria</taxon>
        <taxon>Burkholderiales</taxon>
        <taxon>Burkholderiaceae</taxon>
        <taxon>Pandoraea</taxon>
    </lineage>
</organism>
<keyword evidence="5 6" id="KW-0472">Membrane</keyword>
<evidence type="ECO:0000256" key="2">
    <source>
        <dbReference type="ARBA" id="ARBA00009399"/>
    </source>
</evidence>
<dbReference type="GO" id="GO:0005886">
    <property type="term" value="C:plasma membrane"/>
    <property type="evidence" value="ECO:0007669"/>
    <property type="project" value="TreeGrafter"/>
</dbReference>
<dbReference type="OrthoDB" id="8757753at2"/>
<reference evidence="8 9" key="1">
    <citation type="submission" date="2018-06" db="EMBL/GenBank/DDBJ databases">
        <authorList>
            <consortium name="Pathogen Informatics"/>
            <person name="Doyle S."/>
        </authorList>
    </citation>
    <scope>NUCLEOTIDE SEQUENCE [LARGE SCALE GENOMIC DNA]</scope>
    <source>
        <strain evidence="8 9">NCTC13160</strain>
    </source>
</reference>
<dbReference type="GO" id="GO:0000271">
    <property type="term" value="P:polysaccharide biosynthetic process"/>
    <property type="evidence" value="ECO:0007669"/>
    <property type="project" value="InterPro"/>
</dbReference>
<dbReference type="AlphaFoldDB" id="A0A378YYE3"/>